<dbReference type="Gene3D" id="3.30.70.100">
    <property type="match status" value="1"/>
</dbReference>
<dbReference type="InterPro" id="IPR045276">
    <property type="entry name" value="YbiO_bact"/>
</dbReference>
<keyword evidence="5 7" id="KW-1133">Transmembrane helix</keyword>
<dbReference type="Pfam" id="PF21088">
    <property type="entry name" value="MS_channel_1st"/>
    <property type="match status" value="1"/>
</dbReference>
<dbReference type="Gene3D" id="2.30.30.60">
    <property type="match status" value="1"/>
</dbReference>
<keyword evidence="6 7" id="KW-0472">Membrane</keyword>
<dbReference type="SUPFAM" id="SSF50182">
    <property type="entry name" value="Sm-like ribonucleoproteins"/>
    <property type="match status" value="1"/>
</dbReference>
<dbReference type="InterPro" id="IPR049142">
    <property type="entry name" value="MS_channel_1st"/>
</dbReference>
<feature type="transmembrane region" description="Helical" evidence="7">
    <location>
        <begin position="20"/>
        <end position="38"/>
    </location>
</feature>
<evidence type="ECO:0000256" key="2">
    <source>
        <dbReference type="ARBA" id="ARBA00008017"/>
    </source>
</evidence>
<dbReference type="PANTHER" id="PTHR30460">
    <property type="entry name" value="MODERATE CONDUCTANCE MECHANOSENSITIVE CHANNEL YBIO"/>
    <property type="match status" value="1"/>
</dbReference>
<accession>A0A6J4NQY6</accession>
<evidence type="ECO:0000259" key="9">
    <source>
        <dbReference type="Pfam" id="PF21082"/>
    </source>
</evidence>
<dbReference type="InterPro" id="IPR010920">
    <property type="entry name" value="LSM_dom_sf"/>
</dbReference>
<evidence type="ECO:0000256" key="3">
    <source>
        <dbReference type="ARBA" id="ARBA00022475"/>
    </source>
</evidence>
<name>A0A6J4NQY6_9ACTN</name>
<keyword evidence="3" id="KW-1003">Cell membrane</keyword>
<dbReference type="GO" id="GO:0008381">
    <property type="term" value="F:mechanosensitive monoatomic ion channel activity"/>
    <property type="evidence" value="ECO:0007669"/>
    <property type="project" value="InterPro"/>
</dbReference>
<dbReference type="PANTHER" id="PTHR30460:SF0">
    <property type="entry name" value="MODERATE CONDUCTANCE MECHANOSENSITIVE CHANNEL YBIO"/>
    <property type="match status" value="1"/>
</dbReference>
<dbReference type="InterPro" id="IPR011066">
    <property type="entry name" value="MscS_channel_C_sf"/>
</dbReference>
<dbReference type="Pfam" id="PF00924">
    <property type="entry name" value="MS_channel_2nd"/>
    <property type="match status" value="1"/>
</dbReference>
<dbReference type="SUPFAM" id="SSF82689">
    <property type="entry name" value="Mechanosensitive channel protein MscS (YggB), C-terminal domain"/>
    <property type="match status" value="1"/>
</dbReference>
<gene>
    <name evidence="11" type="ORF">AVDCRST_MAG32-2572</name>
</gene>
<comment type="similarity">
    <text evidence="2">Belongs to the MscS (TC 1.A.23) family.</text>
</comment>
<dbReference type="EMBL" id="CADCUM010000100">
    <property type="protein sequence ID" value="CAA9394911.1"/>
    <property type="molecule type" value="Genomic_DNA"/>
</dbReference>
<proteinExistence type="inferred from homology"/>
<dbReference type="AlphaFoldDB" id="A0A6J4NQY6"/>
<feature type="domain" description="Mechanosensitive ion channel MscS" evidence="8">
    <location>
        <begin position="117"/>
        <end position="188"/>
    </location>
</feature>
<evidence type="ECO:0000256" key="4">
    <source>
        <dbReference type="ARBA" id="ARBA00022692"/>
    </source>
</evidence>
<protein>
    <submittedName>
        <fullName evidence="11">Potassium efflux system KefA protein / Small-conductance mechanosensitive channel</fullName>
    </submittedName>
</protein>
<dbReference type="GO" id="GO:0005886">
    <property type="term" value="C:plasma membrane"/>
    <property type="evidence" value="ECO:0007669"/>
    <property type="project" value="UniProtKB-SubCell"/>
</dbReference>
<dbReference type="InterPro" id="IPR023408">
    <property type="entry name" value="MscS_beta-dom_sf"/>
</dbReference>
<feature type="domain" description="Mechanosensitive ion channel MscS C-terminal" evidence="9">
    <location>
        <begin position="194"/>
        <end position="280"/>
    </location>
</feature>
<keyword evidence="4 7" id="KW-0812">Transmembrane</keyword>
<evidence type="ECO:0000256" key="1">
    <source>
        <dbReference type="ARBA" id="ARBA00004651"/>
    </source>
</evidence>
<dbReference type="InterPro" id="IPR006685">
    <property type="entry name" value="MscS_channel_2nd"/>
</dbReference>
<comment type="subcellular location">
    <subcellularLocation>
        <location evidence="1">Cell membrane</location>
        <topology evidence="1">Multi-pass membrane protein</topology>
    </subcellularLocation>
</comment>
<dbReference type="InterPro" id="IPR011014">
    <property type="entry name" value="MscS_channel_TM-2"/>
</dbReference>
<evidence type="ECO:0000259" key="10">
    <source>
        <dbReference type="Pfam" id="PF21088"/>
    </source>
</evidence>
<evidence type="ECO:0000256" key="7">
    <source>
        <dbReference type="SAM" id="Phobius"/>
    </source>
</evidence>
<feature type="domain" description="Mechanosensitive ion channel transmembrane helices 2/3" evidence="10">
    <location>
        <begin position="77"/>
        <end position="115"/>
    </location>
</feature>
<dbReference type="SUPFAM" id="SSF82861">
    <property type="entry name" value="Mechanosensitive channel protein MscS (YggB), transmembrane region"/>
    <property type="match status" value="1"/>
</dbReference>
<reference evidence="11" key="1">
    <citation type="submission" date="2020-02" db="EMBL/GenBank/DDBJ databases">
        <authorList>
            <person name="Meier V. D."/>
        </authorList>
    </citation>
    <scope>NUCLEOTIDE SEQUENCE</scope>
    <source>
        <strain evidence="11">AVDCRST_MAG32</strain>
    </source>
</reference>
<dbReference type="Pfam" id="PF21082">
    <property type="entry name" value="MS_channel_3rd"/>
    <property type="match status" value="1"/>
</dbReference>
<evidence type="ECO:0000259" key="8">
    <source>
        <dbReference type="Pfam" id="PF00924"/>
    </source>
</evidence>
<evidence type="ECO:0000313" key="11">
    <source>
        <dbReference type="EMBL" id="CAA9394911.1"/>
    </source>
</evidence>
<organism evidence="11">
    <name type="scientific">uncultured Nocardioides sp</name>
    <dbReference type="NCBI Taxonomy" id="198441"/>
    <lineage>
        <taxon>Bacteria</taxon>
        <taxon>Bacillati</taxon>
        <taxon>Actinomycetota</taxon>
        <taxon>Actinomycetes</taxon>
        <taxon>Propionibacteriales</taxon>
        <taxon>Nocardioidaceae</taxon>
        <taxon>Nocardioides</taxon>
        <taxon>environmental samples</taxon>
    </lineage>
</organism>
<evidence type="ECO:0000256" key="5">
    <source>
        <dbReference type="ARBA" id="ARBA00022989"/>
    </source>
</evidence>
<evidence type="ECO:0000256" key="6">
    <source>
        <dbReference type="ARBA" id="ARBA00023136"/>
    </source>
</evidence>
<feature type="transmembrane region" description="Helical" evidence="7">
    <location>
        <begin position="71"/>
        <end position="89"/>
    </location>
</feature>
<dbReference type="Gene3D" id="1.10.287.1260">
    <property type="match status" value="1"/>
</dbReference>
<sequence length="294" mass="31906">MFVRPLTEVWDWLRGTGLEIVLLVLGAVLVTRFAHWFGDRIGRRIEARAERDAGHLVSSEAAKHRHALTQVLTWTAIVVVYAVAVALVLNRLGVPLTQLAAPAAILGAALGFGSQQIVRDVLAGFFVVAERQYGVGDVVRFEVNGTAGKAVTGTVMDVTLRVTELRTADGEVVITPNGQIVQVVNLSRDWARSVIDVPLPTTVDLSRVQEVLDDVGKKIMADDRLAAMLLDTPTVMGVESMEVDQINLRVVARTQPGRQFDVGRELRARVADALRREGIRSTPAVDVEAPSGHS</sequence>
<dbReference type="InterPro" id="IPR049278">
    <property type="entry name" value="MS_channel_C"/>
</dbReference>